<dbReference type="EMBL" id="JABJWZ010000004">
    <property type="protein sequence ID" value="MBB1251930.1"/>
    <property type="molecule type" value="Genomic_DNA"/>
</dbReference>
<dbReference type="AlphaFoldDB" id="A0A7W3WGV6"/>
<dbReference type="PRINTS" id="PR00412">
    <property type="entry name" value="EPOXHYDRLASE"/>
</dbReference>
<evidence type="ECO:0000313" key="3">
    <source>
        <dbReference type="Proteomes" id="UP000525686"/>
    </source>
</evidence>
<gene>
    <name evidence="2" type="ORF">H3146_00925</name>
</gene>
<evidence type="ECO:0000259" key="1">
    <source>
        <dbReference type="Pfam" id="PF00561"/>
    </source>
</evidence>
<accession>A0A7W3WGV6</accession>
<dbReference type="PANTHER" id="PTHR46438:SF11">
    <property type="entry name" value="LIPASE-RELATED"/>
    <property type="match status" value="1"/>
</dbReference>
<reference evidence="3" key="1">
    <citation type="submission" date="2020-05" db="EMBL/GenBank/DDBJ databases">
        <title>Classification of alakaliphilic streptomycetes isolated from an alkaline soil next to Lonar Crater, India and a proposal for the recognition of Streptomyces alkaliterrae sp. nov.</title>
        <authorList>
            <person name="Golinska P."/>
        </authorList>
    </citation>
    <scope>NUCLEOTIDE SEQUENCE [LARGE SCALE GENOMIC DNA]</scope>
    <source>
        <strain evidence="3">OF3</strain>
    </source>
</reference>
<dbReference type="PRINTS" id="PR00111">
    <property type="entry name" value="ABHYDROLASE"/>
</dbReference>
<feature type="domain" description="AB hydrolase-1" evidence="1">
    <location>
        <begin position="42"/>
        <end position="277"/>
    </location>
</feature>
<comment type="caution">
    <text evidence="2">The sequence shown here is derived from an EMBL/GenBank/DDBJ whole genome shotgun (WGS) entry which is preliminary data.</text>
</comment>
<dbReference type="Proteomes" id="UP000525686">
    <property type="component" value="Unassembled WGS sequence"/>
</dbReference>
<dbReference type="Gene3D" id="3.40.50.1820">
    <property type="entry name" value="alpha/beta hydrolase"/>
    <property type="match status" value="1"/>
</dbReference>
<dbReference type="InterPro" id="IPR000073">
    <property type="entry name" value="AB_hydrolase_1"/>
</dbReference>
<dbReference type="SUPFAM" id="SSF53474">
    <property type="entry name" value="alpha/beta-Hydrolases"/>
    <property type="match status" value="1"/>
</dbReference>
<sequence>MSGRGTAVGTGKSAGGVAVMRVEADGLPPVELAYRRRGGGQPLVLMHGIGHHLQAWEPVSDVLAADHEVIELDLPGFGLSTWPPGADASRPYAPHTIVSLLGAAFDTLGLARPHVVGNSLGGLLALRLGAAGRVRSVTAFSPAGFWTERERRRAFALLVGMRAAARRLPDPLVVALSGSAAGRAVLAGVVYARPARRSPQAVAEEVRVLGDAPGFESALAEGRRPTAAFRQPIADVPVTIAWGDRDLLLPPRQGVRAKRVLPDARLVRLPGCGHVPMNDDPATVVRVISDTVRRADTDPPA</sequence>
<keyword evidence="2" id="KW-0378">Hydrolase</keyword>
<evidence type="ECO:0000313" key="2">
    <source>
        <dbReference type="EMBL" id="MBB1251930.1"/>
    </source>
</evidence>
<proteinExistence type="predicted"/>
<dbReference type="Pfam" id="PF00561">
    <property type="entry name" value="Abhydrolase_1"/>
    <property type="match status" value="1"/>
</dbReference>
<organism evidence="2 3">
    <name type="scientific">Streptomyces alkaliterrae</name>
    <dbReference type="NCBI Taxonomy" id="2213162"/>
    <lineage>
        <taxon>Bacteria</taxon>
        <taxon>Bacillati</taxon>
        <taxon>Actinomycetota</taxon>
        <taxon>Actinomycetes</taxon>
        <taxon>Kitasatosporales</taxon>
        <taxon>Streptomycetaceae</taxon>
        <taxon>Streptomyces</taxon>
    </lineage>
</organism>
<dbReference type="PANTHER" id="PTHR46438">
    <property type="entry name" value="ALPHA/BETA-HYDROLASES SUPERFAMILY PROTEIN"/>
    <property type="match status" value="1"/>
</dbReference>
<name>A0A7W3WGV6_9ACTN</name>
<protein>
    <submittedName>
        <fullName evidence="2">Alpha/beta fold hydrolase</fullName>
    </submittedName>
</protein>
<dbReference type="InterPro" id="IPR029058">
    <property type="entry name" value="AB_hydrolase_fold"/>
</dbReference>
<dbReference type="InterPro" id="IPR000639">
    <property type="entry name" value="Epox_hydrolase-like"/>
</dbReference>
<dbReference type="GO" id="GO:0016787">
    <property type="term" value="F:hydrolase activity"/>
    <property type="evidence" value="ECO:0007669"/>
    <property type="project" value="UniProtKB-KW"/>
</dbReference>